<protein>
    <submittedName>
        <fullName evidence="1">Uncharacterized protein</fullName>
    </submittedName>
</protein>
<gene>
    <name evidence="1" type="ORF">Nepgr_006611</name>
</gene>
<dbReference type="Proteomes" id="UP001279734">
    <property type="component" value="Unassembled WGS sequence"/>
</dbReference>
<sequence>MELPLLGAWTNGQCLGVDCSCSCAGPPGLLPCGVLLWIAAPAVFCPKLAVPAGVRCCIISSDRCCGSTDPPGVLGCEPLH</sequence>
<evidence type="ECO:0000313" key="2">
    <source>
        <dbReference type="Proteomes" id="UP001279734"/>
    </source>
</evidence>
<evidence type="ECO:0000313" key="1">
    <source>
        <dbReference type="EMBL" id="GMH04771.1"/>
    </source>
</evidence>
<name>A0AAD3XHS0_NEPGR</name>
<reference evidence="1" key="1">
    <citation type="submission" date="2023-05" db="EMBL/GenBank/DDBJ databases">
        <title>Nepenthes gracilis genome sequencing.</title>
        <authorList>
            <person name="Fukushima K."/>
        </authorList>
    </citation>
    <scope>NUCLEOTIDE SEQUENCE</scope>
    <source>
        <strain evidence="1">SING2019-196</strain>
    </source>
</reference>
<accession>A0AAD3XHS0</accession>
<dbReference type="AlphaFoldDB" id="A0AAD3XHS0"/>
<comment type="caution">
    <text evidence="1">The sequence shown here is derived from an EMBL/GenBank/DDBJ whole genome shotgun (WGS) entry which is preliminary data.</text>
</comment>
<dbReference type="EMBL" id="BSYO01000005">
    <property type="protein sequence ID" value="GMH04771.1"/>
    <property type="molecule type" value="Genomic_DNA"/>
</dbReference>
<organism evidence="1 2">
    <name type="scientific">Nepenthes gracilis</name>
    <name type="common">Slender pitcher plant</name>
    <dbReference type="NCBI Taxonomy" id="150966"/>
    <lineage>
        <taxon>Eukaryota</taxon>
        <taxon>Viridiplantae</taxon>
        <taxon>Streptophyta</taxon>
        <taxon>Embryophyta</taxon>
        <taxon>Tracheophyta</taxon>
        <taxon>Spermatophyta</taxon>
        <taxon>Magnoliopsida</taxon>
        <taxon>eudicotyledons</taxon>
        <taxon>Gunneridae</taxon>
        <taxon>Pentapetalae</taxon>
        <taxon>Caryophyllales</taxon>
        <taxon>Nepenthaceae</taxon>
        <taxon>Nepenthes</taxon>
    </lineage>
</organism>
<keyword evidence="2" id="KW-1185">Reference proteome</keyword>
<proteinExistence type="predicted"/>